<keyword evidence="5" id="KW-0547">Nucleotide-binding</keyword>
<dbReference type="SMART" id="SM00382">
    <property type="entry name" value="AAA"/>
    <property type="match status" value="1"/>
</dbReference>
<dbReference type="GO" id="GO:0005524">
    <property type="term" value="F:ATP binding"/>
    <property type="evidence" value="ECO:0007669"/>
    <property type="project" value="UniProtKB-KW"/>
</dbReference>
<comment type="caution">
    <text evidence="9">The sequence shown here is derived from an EMBL/GenBank/DDBJ whole genome shotgun (WGS) entry which is preliminary data.</text>
</comment>
<gene>
    <name evidence="9" type="ORF">EDC56_2544</name>
</gene>
<dbReference type="PANTHER" id="PTHR43166:SF35">
    <property type="entry name" value="L-CYSTINE IMPORT ATP-BINDING PROTEIN TCYN"/>
    <property type="match status" value="1"/>
</dbReference>
<dbReference type="OrthoDB" id="9784450at2"/>
<dbReference type="AlphaFoldDB" id="A0A3N2DJD1"/>
<keyword evidence="3" id="KW-0813">Transport</keyword>
<protein>
    <submittedName>
        <fullName evidence="9">Amino acid ABC transporter ATP-binding protein (PAAT family)</fullName>
    </submittedName>
</protein>
<feature type="domain" description="ABC transporter" evidence="8">
    <location>
        <begin position="2"/>
        <end position="239"/>
    </location>
</feature>
<evidence type="ECO:0000256" key="4">
    <source>
        <dbReference type="ARBA" id="ARBA00022475"/>
    </source>
</evidence>
<dbReference type="PROSITE" id="PS50893">
    <property type="entry name" value="ABC_TRANSPORTER_2"/>
    <property type="match status" value="1"/>
</dbReference>
<dbReference type="Gene3D" id="3.40.50.300">
    <property type="entry name" value="P-loop containing nucleotide triphosphate hydrolases"/>
    <property type="match status" value="1"/>
</dbReference>
<proteinExistence type="inferred from homology"/>
<evidence type="ECO:0000313" key="9">
    <source>
        <dbReference type="EMBL" id="ROR99910.1"/>
    </source>
</evidence>
<dbReference type="InterPro" id="IPR027417">
    <property type="entry name" value="P-loop_NTPase"/>
</dbReference>
<dbReference type="PIRSF" id="PIRSF039085">
    <property type="entry name" value="ABC_ATPase_HisP"/>
    <property type="match status" value="1"/>
</dbReference>
<evidence type="ECO:0000256" key="7">
    <source>
        <dbReference type="ARBA" id="ARBA00023136"/>
    </source>
</evidence>
<dbReference type="GO" id="GO:0005886">
    <property type="term" value="C:plasma membrane"/>
    <property type="evidence" value="ECO:0007669"/>
    <property type="project" value="UniProtKB-SubCell"/>
</dbReference>
<dbReference type="InterPro" id="IPR003439">
    <property type="entry name" value="ABC_transporter-like_ATP-bd"/>
</dbReference>
<keyword evidence="7" id="KW-0472">Membrane</keyword>
<evidence type="ECO:0000256" key="6">
    <source>
        <dbReference type="ARBA" id="ARBA00022840"/>
    </source>
</evidence>
<evidence type="ECO:0000313" key="10">
    <source>
        <dbReference type="Proteomes" id="UP000275394"/>
    </source>
</evidence>
<evidence type="ECO:0000259" key="8">
    <source>
        <dbReference type="PROSITE" id="PS50893"/>
    </source>
</evidence>
<dbReference type="Pfam" id="PF00005">
    <property type="entry name" value="ABC_tran"/>
    <property type="match status" value="1"/>
</dbReference>
<accession>A0A3N2DJD1</accession>
<dbReference type="InterPro" id="IPR017871">
    <property type="entry name" value="ABC_transporter-like_CS"/>
</dbReference>
<dbReference type="PANTHER" id="PTHR43166">
    <property type="entry name" value="AMINO ACID IMPORT ATP-BINDING PROTEIN"/>
    <property type="match status" value="1"/>
</dbReference>
<dbReference type="RefSeq" id="WP_123712917.1">
    <property type="nucleotide sequence ID" value="NZ_RKHR01000005.1"/>
</dbReference>
<sequence>MFSLRGISKQFGDHSVLKNIDLDIASGEIVVLVGSSGTGKSTLLRCCNLLETPDSGVIRVGDFQVDATNITRHAAMQLRRRAAFVFQNYGLFKNKRALENITEGLIVVQGMKKEAANVIGREVLDKVGLSDRADAWPSQLSGGQQQRIGIGRALAQKGDILIMDEPTSALDPELTVEVQELIKLLAKEQTTMLITTHDMAFAAQIASRIVFMADGEIIEQGSPEQMINHAKDKRAQRFFQHYC</sequence>
<evidence type="ECO:0000256" key="1">
    <source>
        <dbReference type="ARBA" id="ARBA00004417"/>
    </source>
</evidence>
<evidence type="ECO:0000256" key="2">
    <source>
        <dbReference type="ARBA" id="ARBA00005417"/>
    </source>
</evidence>
<dbReference type="SUPFAM" id="SSF52540">
    <property type="entry name" value="P-loop containing nucleoside triphosphate hydrolases"/>
    <property type="match status" value="1"/>
</dbReference>
<comment type="subcellular location">
    <subcellularLocation>
        <location evidence="1">Cell inner membrane</location>
        <topology evidence="1">Peripheral membrane protein</topology>
    </subcellularLocation>
</comment>
<keyword evidence="10" id="KW-1185">Reference proteome</keyword>
<reference evidence="9 10" key="1">
    <citation type="submission" date="2018-11" db="EMBL/GenBank/DDBJ databases">
        <title>Genomic Encyclopedia of Type Strains, Phase IV (KMG-IV): sequencing the most valuable type-strain genomes for metagenomic binning, comparative biology and taxonomic classification.</title>
        <authorList>
            <person name="Goeker M."/>
        </authorList>
    </citation>
    <scope>NUCLEOTIDE SEQUENCE [LARGE SCALE GENOMIC DNA]</scope>
    <source>
        <strain evidence="9 10">DSM 100316</strain>
    </source>
</reference>
<dbReference type="InterPro" id="IPR050086">
    <property type="entry name" value="MetN_ABC_transporter-like"/>
</dbReference>
<dbReference type="Proteomes" id="UP000275394">
    <property type="component" value="Unassembled WGS sequence"/>
</dbReference>
<dbReference type="GO" id="GO:0016887">
    <property type="term" value="F:ATP hydrolysis activity"/>
    <property type="evidence" value="ECO:0007669"/>
    <property type="project" value="InterPro"/>
</dbReference>
<evidence type="ECO:0000256" key="5">
    <source>
        <dbReference type="ARBA" id="ARBA00022741"/>
    </source>
</evidence>
<dbReference type="EMBL" id="RKHR01000005">
    <property type="protein sequence ID" value="ROR99910.1"/>
    <property type="molecule type" value="Genomic_DNA"/>
</dbReference>
<keyword evidence="4" id="KW-1003">Cell membrane</keyword>
<dbReference type="InterPro" id="IPR003593">
    <property type="entry name" value="AAA+_ATPase"/>
</dbReference>
<name>A0A3N2DJD1_9GAMM</name>
<keyword evidence="6 9" id="KW-0067">ATP-binding</keyword>
<comment type="similarity">
    <text evidence="2">Belongs to the ABC transporter superfamily.</text>
</comment>
<evidence type="ECO:0000256" key="3">
    <source>
        <dbReference type="ARBA" id="ARBA00022448"/>
    </source>
</evidence>
<dbReference type="PROSITE" id="PS00211">
    <property type="entry name" value="ABC_TRANSPORTER_1"/>
    <property type="match status" value="1"/>
</dbReference>
<organism evidence="9 10">
    <name type="scientific">Sinobacterium caligoides</name>
    <dbReference type="NCBI Taxonomy" id="933926"/>
    <lineage>
        <taxon>Bacteria</taxon>
        <taxon>Pseudomonadati</taxon>
        <taxon>Pseudomonadota</taxon>
        <taxon>Gammaproteobacteria</taxon>
        <taxon>Cellvibrionales</taxon>
        <taxon>Spongiibacteraceae</taxon>
        <taxon>Sinobacterium</taxon>
    </lineage>
</organism>
<dbReference type="InterPro" id="IPR030679">
    <property type="entry name" value="ABC_ATPase_HisP-typ"/>
</dbReference>
<dbReference type="GO" id="GO:0015424">
    <property type="term" value="F:ABC-type amino acid transporter activity"/>
    <property type="evidence" value="ECO:0007669"/>
    <property type="project" value="InterPro"/>
</dbReference>